<dbReference type="EMBL" id="JABBVZ010000016">
    <property type="protein sequence ID" value="NMP22070.1"/>
    <property type="molecule type" value="Genomic_DNA"/>
</dbReference>
<dbReference type="InterPro" id="IPR003593">
    <property type="entry name" value="AAA+_ATPase"/>
</dbReference>
<name>A0A7Y0Q275_9FIRM</name>
<dbReference type="InterPro" id="IPR015854">
    <property type="entry name" value="ABC_transpr_LolD-like"/>
</dbReference>
<dbReference type="Proteomes" id="UP000533476">
    <property type="component" value="Unassembled WGS sequence"/>
</dbReference>
<evidence type="ECO:0000256" key="1">
    <source>
        <dbReference type="ARBA" id="ARBA00022448"/>
    </source>
</evidence>
<evidence type="ECO:0000256" key="2">
    <source>
        <dbReference type="ARBA" id="ARBA00022741"/>
    </source>
</evidence>
<protein>
    <submittedName>
        <fullName evidence="5">ABC transporter ATP-binding protein</fullName>
    </submittedName>
</protein>
<keyword evidence="3 5" id="KW-0067">ATP-binding</keyword>
<dbReference type="InterPro" id="IPR003439">
    <property type="entry name" value="ABC_transporter-like_ATP-bd"/>
</dbReference>
<dbReference type="RefSeq" id="WP_169098048.1">
    <property type="nucleotide sequence ID" value="NZ_JABBVZ010000016.1"/>
</dbReference>
<proteinExistence type="predicted"/>
<evidence type="ECO:0000259" key="4">
    <source>
        <dbReference type="PROSITE" id="PS50893"/>
    </source>
</evidence>
<evidence type="ECO:0000256" key="3">
    <source>
        <dbReference type="ARBA" id="ARBA00022840"/>
    </source>
</evidence>
<feature type="domain" description="ABC transporter" evidence="4">
    <location>
        <begin position="2"/>
        <end position="227"/>
    </location>
</feature>
<dbReference type="Pfam" id="PF00005">
    <property type="entry name" value="ABC_tran"/>
    <property type="match status" value="1"/>
</dbReference>
<keyword evidence="1" id="KW-0813">Transport</keyword>
<dbReference type="FunFam" id="3.40.50.300:FF:000032">
    <property type="entry name" value="Export ABC transporter ATP-binding protein"/>
    <property type="match status" value="1"/>
</dbReference>
<dbReference type="SMART" id="SM00382">
    <property type="entry name" value="AAA"/>
    <property type="match status" value="1"/>
</dbReference>
<dbReference type="GO" id="GO:0005886">
    <property type="term" value="C:plasma membrane"/>
    <property type="evidence" value="ECO:0007669"/>
    <property type="project" value="TreeGrafter"/>
</dbReference>
<dbReference type="Gene3D" id="3.40.50.300">
    <property type="entry name" value="P-loop containing nucleotide triphosphate hydrolases"/>
    <property type="match status" value="1"/>
</dbReference>
<keyword evidence="2" id="KW-0547">Nucleotide-binding</keyword>
<gene>
    <name evidence="5" type="ORF">HIJ39_06870</name>
</gene>
<dbReference type="SUPFAM" id="SSF52540">
    <property type="entry name" value="P-loop containing nucleoside triphosphate hydrolases"/>
    <property type="match status" value="1"/>
</dbReference>
<dbReference type="InterPro" id="IPR027417">
    <property type="entry name" value="P-loop_NTPase"/>
</dbReference>
<dbReference type="PANTHER" id="PTHR24220">
    <property type="entry name" value="IMPORT ATP-BINDING PROTEIN"/>
    <property type="match status" value="1"/>
</dbReference>
<dbReference type="InterPro" id="IPR017911">
    <property type="entry name" value="MacB-like_ATP-bd"/>
</dbReference>
<organism evidence="5 6">
    <name type="scientific">Sulfobacillus harzensis</name>
    <dbReference type="NCBI Taxonomy" id="2729629"/>
    <lineage>
        <taxon>Bacteria</taxon>
        <taxon>Bacillati</taxon>
        <taxon>Bacillota</taxon>
        <taxon>Clostridia</taxon>
        <taxon>Eubacteriales</taxon>
        <taxon>Clostridiales Family XVII. Incertae Sedis</taxon>
        <taxon>Sulfobacillus</taxon>
    </lineage>
</organism>
<dbReference type="GO" id="GO:0016887">
    <property type="term" value="F:ATP hydrolysis activity"/>
    <property type="evidence" value="ECO:0007669"/>
    <property type="project" value="InterPro"/>
</dbReference>
<accession>A0A7Y0Q275</accession>
<dbReference type="GO" id="GO:0022857">
    <property type="term" value="F:transmembrane transporter activity"/>
    <property type="evidence" value="ECO:0007669"/>
    <property type="project" value="TreeGrafter"/>
</dbReference>
<sequence>MLVLEQVGKIYPGRRNAPALSDVDLTVADGEFLAVVGPSGSGKSTLMNIIGLLDRPTTGRYWLMGEEVGRWADRRLAKFRNRTIGFVFQSFNLVPTLTARENVELPLIYRGMPPRRRREVADHWLSELGLEHRLDYRPQELSGGQQQRVAVARALAAEPKLLLADEPTGNLDEQSSNDIMRLFQQLHREGQTIVLITHDRQFARVADRAVTIESGRLVSPREGALHANG</sequence>
<dbReference type="PANTHER" id="PTHR24220:SF86">
    <property type="entry name" value="ABC TRANSPORTER ABCH.1"/>
    <property type="match status" value="1"/>
</dbReference>
<reference evidence="5 6" key="1">
    <citation type="submission" date="2020-04" db="EMBL/GenBank/DDBJ databases">
        <authorList>
            <person name="Zhang R."/>
            <person name="Schippers A."/>
        </authorList>
    </citation>
    <scope>NUCLEOTIDE SEQUENCE [LARGE SCALE GENOMIC DNA]</scope>
    <source>
        <strain evidence="5 6">DSM 109850</strain>
    </source>
</reference>
<dbReference type="CDD" id="cd03255">
    <property type="entry name" value="ABC_MJ0796_LolCDE_FtsE"/>
    <property type="match status" value="1"/>
</dbReference>
<dbReference type="PROSITE" id="PS00211">
    <property type="entry name" value="ABC_TRANSPORTER_1"/>
    <property type="match status" value="1"/>
</dbReference>
<dbReference type="InterPro" id="IPR017871">
    <property type="entry name" value="ABC_transporter-like_CS"/>
</dbReference>
<keyword evidence="6" id="KW-1185">Reference proteome</keyword>
<comment type="caution">
    <text evidence="5">The sequence shown here is derived from an EMBL/GenBank/DDBJ whole genome shotgun (WGS) entry which is preliminary data.</text>
</comment>
<evidence type="ECO:0000313" key="6">
    <source>
        <dbReference type="Proteomes" id="UP000533476"/>
    </source>
</evidence>
<dbReference type="GO" id="GO:0098796">
    <property type="term" value="C:membrane protein complex"/>
    <property type="evidence" value="ECO:0007669"/>
    <property type="project" value="UniProtKB-ARBA"/>
</dbReference>
<dbReference type="AlphaFoldDB" id="A0A7Y0Q275"/>
<dbReference type="GO" id="GO:0005524">
    <property type="term" value="F:ATP binding"/>
    <property type="evidence" value="ECO:0007669"/>
    <property type="project" value="UniProtKB-KW"/>
</dbReference>
<dbReference type="PROSITE" id="PS50893">
    <property type="entry name" value="ABC_TRANSPORTER_2"/>
    <property type="match status" value="1"/>
</dbReference>
<evidence type="ECO:0000313" key="5">
    <source>
        <dbReference type="EMBL" id="NMP22070.1"/>
    </source>
</evidence>